<proteinExistence type="predicted"/>
<keyword evidence="4" id="KW-1185">Reference proteome</keyword>
<keyword evidence="2" id="KW-0472">Membrane</keyword>
<keyword evidence="2" id="KW-0812">Transmembrane</keyword>
<evidence type="ECO:0000256" key="2">
    <source>
        <dbReference type="SAM" id="Phobius"/>
    </source>
</evidence>
<evidence type="ECO:0000256" key="1">
    <source>
        <dbReference type="SAM" id="MobiDB-lite"/>
    </source>
</evidence>
<accession>A0ABP1CZW9</accession>
<sequence>MTAFSSYHSREKVEDIESVPSVVTNLSHTQASDVTPATEGRPGKEQFPFDSFASTKTIYKGEKLPPVDPKHMPLHAWLFLGGLLFFPLWYFGAFRPAEDNFGEMHRWRCQALAMITTIIIAAMLVMQLGFRTF</sequence>
<feature type="transmembrane region" description="Helical" evidence="2">
    <location>
        <begin position="74"/>
        <end position="91"/>
    </location>
</feature>
<reference evidence="4" key="1">
    <citation type="submission" date="2024-04" db="EMBL/GenBank/DDBJ databases">
        <authorList>
            <person name="Shaw F."/>
            <person name="Minotto A."/>
        </authorList>
    </citation>
    <scope>NUCLEOTIDE SEQUENCE [LARGE SCALE GENOMIC DNA]</scope>
</reference>
<dbReference type="Proteomes" id="UP001497453">
    <property type="component" value="Chromosome 2"/>
</dbReference>
<gene>
    <name evidence="3" type="ORF">GFSPODELE1_LOCUS3483</name>
</gene>
<dbReference type="EMBL" id="OZ037945">
    <property type="protein sequence ID" value="CAL1701211.1"/>
    <property type="molecule type" value="Genomic_DNA"/>
</dbReference>
<feature type="region of interest" description="Disordered" evidence="1">
    <location>
        <begin position="27"/>
        <end position="49"/>
    </location>
</feature>
<protein>
    <submittedName>
        <fullName evidence="3">Uncharacterized protein</fullName>
    </submittedName>
</protein>
<evidence type="ECO:0000313" key="3">
    <source>
        <dbReference type="EMBL" id="CAL1701211.1"/>
    </source>
</evidence>
<name>A0ABP1CZW9_9APHY</name>
<organism evidence="3 4">
    <name type="scientific">Somion occarium</name>
    <dbReference type="NCBI Taxonomy" id="3059160"/>
    <lineage>
        <taxon>Eukaryota</taxon>
        <taxon>Fungi</taxon>
        <taxon>Dikarya</taxon>
        <taxon>Basidiomycota</taxon>
        <taxon>Agaricomycotina</taxon>
        <taxon>Agaricomycetes</taxon>
        <taxon>Polyporales</taxon>
        <taxon>Cerrenaceae</taxon>
        <taxon>Somion</taxon>
    </lineage>
</organism>
<keyword evidence="2" id="KW-1133">Transmembrane helix</keyword>
<feature type="transmembrane region" description="Helical" evidence="2">
    <location>
        <begin position="111"/>
        <end position="130"/>
    </location>
</feature>
<evidence type="ECO:0000313" key="4">
    <source>
        <dbReference type="Proteomes" id="UP001497453"/>
    </source>
</evidence>